<evidence type="ECO:0008006" key="3">
    <source>
        <dbReference type="Google" id="ProtNLM"/>
    </source>
</evidence>
<evidence type="ECO:0000313" key="2">
    <source>
        <dbReference type="Proteomes" id="UP001321861"/>
    </source>
</evidence>
<dbReference type="AlphaFoldDB" id="A0AAU9DEL5"/>
<proteinExistence type="predicted"/>
<dbReference type="EMBL" id="AP026802">
    <property type="protein sequence ID" value="BDR59327.1"/>
    <property type="molecule type" value="Genomic_DNA"/>
</dbReference>
<accession>A0AAU9DEL5</accession>
<keyword evidence="2" id="KW-1185">Reference proteome</keyword>
<reference evidence="1 2" key="1">
    <citation type="journal article" date="2023" name="Microbiol. Spectr.">
        <title>Symbiosis of Carpenter Bees with Uncharacterized Lactic Acid Bacteria Showing NAD Auxotrophy.</title>
        <authorList>
            <person name="Kawasaki S."/>
            <person name="Ozawa K."/>
            <person name="Mori T."/>
            <person name="Yamamoto A."/>
            <person name="Ito M."/>
            <person name="Ohkuma M."/>
            <person name="Sakamoto M."/>
            <person name="Matsutani M."/>
        </authorList>
    </citation>
    <scope>NUCLEOTIDE SEQUENCE [LARGE SCALE GENOMIC DNA]</scope>
    <source>
        <strain evidence="1 2">XA3</strain>
    </source>
</reference>
<protein>
    <recommendedName>
        <fullName evidence="3">ClpX-type ZB domain-containing protein</fullName>
    </recommendedName>
</protein>
<evidence type="ECO:0000313" key="1">
    <source>
        <dbReference type="EMBL" id="BDR59327.1"/>
    </source>
</evidence>
<sequence>MVLSFELILKFIRKYRKVFQRYVYECTLKEIMKFNANDFYLGTTEDNLVGLFLSYSKKLSKASNKEICGNVVHLIWNIATFTTDYLCPSCQESNLRISSSTDHNHIYETCDNCLTTFENGEFVERPDEMIPATKKEVDDFLINAKQ</sequence>
<dbReference type="Proteomes" id="UP001321861">
    <property type="component" value="Chromosome"/>
</dbReference>
<dbReference type="KEGG" id="xap:XA3_17680"/>
<organism evidence="1 2">
    <name type="scientific">Xylocopilactobacillus apicola</name>
    <dbReference type="NCBI Taxonomy" id="2932184"/>
    <lineage>
        <taxon>Bacteria</taxon>
        <taxon>Bacillati</taxon>
        <taxon>Bacillota</taxon>
        <taxon>Bacilli</taxon>
        <taxon>Lactobacillales</taxon>
        <taxon>Lactobacillaceae</taxon>
        <taxon>Xylocopilactobacillus</taxon>
    </lineage>
</organism>
<name>A0AAU9DEL5_9LACO</name>
<gene>
    <name evidence="1" type="ORF">XA3_17680</name>
</gene>